<keyword evidence="2" id="KW-1185">Reference proteome</keyword>
<proteinExistence type="predicted"/>
<reference evidence="1 2" key="1">
    <citation type="journal article" date="2019" name="Sci. Rep.">
        <title>Orb-weaving spider Araneus ventricosus genome elucidates the spidroin gene catalogue.</title>
        <authorList>
            <person name="Kono N."/>
            <person name="Nakamura H."/>
            <person name="Ohtoshi R."/>
            <person name="Moran D.A.P."/>
            <person name="Shinohara A."/>
            <person name="Yoshida Y."/>
            <person name="Fujiwara M."/>
            <person name="Mori M."/>
            <person name="Tomita M."/>
            <person name="Arakawa K."/>
        </authorList>
    </citation>
    <scope>NUCLEOTIDE SEQUENCE [LARGE SCALE GENOMIC DNA]</scope>
</reference>
<protein>
    <submittedName>
        <fullName evidence="1">Uncharacterized protein</fullName>
    </submittedName>
</protein>
<organism evidence="1 2">
    <name type="scientific">Araneus ventricosus</name>
    <name type="common">Orbweaver spider</name>
    <name type="synonym">Epeira ventricosa</name>
    <dbReference type="NCBI Taxonomy" id="182803"/>
    <lineage>
        <taxon>Eukaryota</taxon>
        <taxon>Metazoa</taxon>
        <taxon>Ecdysozoa</taxon>
        <taxon>Arthropoda</taxon>
        <taxon>Chelicerata</taxon>
        <taxon>Arachnida</taxon>
        <taxon>Araneae</taxon>
        <taxon>Araneomorphae</taxon>
        <taxon>Entelegynae</taxon>
        <taxon>Araneoidea</taxon>
        <taxon>Araneidae</taxon>
        <taxon>Araneus</taxon>
    </lineage>
</organism>
<evidence type="ECO:0000313" key="1">
    <source>
        <dbReference type="EMBL" id="GBM20995.1"/>
    </source>
</evidence>
<dbReference type="AlphaFoldDB" id="A0A4Y2DZC8"/>
<dbReference type="EMBL" id="BGPR01000451">
    <property type="protein sequence ID" value="GBM20995.1"/>
    <property type="molecule type" value="Genomic_DNA"/>
</dbReference>
<name>A0A4Y2DZC8_ARAVE</name>
<evidence type="ECO:0000313" key="2">
    <source>
        <dbReference type="Proteomes" id="UP000499080"/>
    </source>
</evidence>
<accession>A0A4Y2DZC8</accession>
<comment type="caution">
    <text evidence="1">The sequence shown here is derived from an EMBL/GenBank/DDBJ whole genome shotgun (WGS) entry which is preliminary data.</text>
</comment>
<gene>
    <name evidence="1" type="ORF">AVEN_9696_1</name>
</gene>
<sequence>MRIQLREKEEINDDVLIDDFLSLDSEAETSETLNELDVLDSVKNKNNTAINFDEDEDDEVGNYHDAEINKPSYDEMLRHGLQFEENTPEVELNWVRLKSSLEDIHEGYFGKDLVILNHGDMMRTASDRHPRSTLVGGRLPLDRFNERHANRSALESGLKPRILLFKGPDSTVRPPWSS</sequence>
<dbReference type="Proteomes" id="UP000499080">
    <property type="component" value="Unassembled WGS sequence"/>
</dbReference>
<dbReference type="OrthoDB" id="6449114at2759"/>